<dbReference type="AlphaFoldDB" id="A0A067Q1X6"/>
<dbReference type="InterPro" id="IPR009009">
    <property type="entry name" value="RlpA-like_DPBB"/>
</dbReference>
<evidence type="ECO:0000256" key="1">
    <source>
        <dbReference type="ARBA" id="ARBA00022729"/>
    </source>
</evidence>
<dbReference type="EMBL" id="KL197713">
    <property type="protein sequence ID" value="KDQ60944.1"/>
    <property type="molecule type" value="Genomic_DNA"/>
</dbReference>
<feature type="domain" description="RlpA-like protein double-psi beta-barrel" evidence="2">
    <location>
        <begin position="52"/>
        <end position="101"/>
    </location>
</feature>
<evidence type="ECO:0000313" key="3">
    <source>
        <dbReference type="EMBL" id="KDQ60944.1"/>
    </source>
</evidence>
<accession>A0A067Q1X6</accession>
<dbReference type="HOGENOM" id="CLU_047639_3_1_1"/>
<dbReference type="InterPro" id="IPR051477">
    <property type="entry name" value="Expansin_CellWall"/>
</dbReference>
<gene>
    <name evidence="3" type="ORF">JAAARDRAFT_124948</name>
</gene>
<dbReference type="PANTHER" id="PTHR31836:SF24">
    <property type="entry name" value="RLPA-LIKE PROTEIN DOUBLE-PSI BETA-BARREL DOMAIN-CONTAINING PROTEIN"/>
    <property type="match status" value="1"/>
</dbReference>
<keyword evidence="4" id="KW-1185">Reference proteome</keyword>
<organism evidence="3 4">
    <name type="scientific">Jaapia argillacea MUCL 33604</name>
    <dbReference type="NCBI Taxonomy" id="933084"/>
    <lineage>
        <taxon>Eukaryota</taxon>
        <taxon>Fungi</taxon>
        <taxon>Dikarya</taxon>
        <taxon>Basidiomycota</taxon>
        <taxon>Agaricomycotina</taxon>
        <taxon>Agaricomycetes</taxon>
        <taxon>Agaricomycetidae</taxon>
        <taxon>Jaapiales</taxon>
        <taxon>Jaapiaceae</taxon>
        <taxon>Jaapia</taxon>
    </lineage>
</organism>
<evidence type="ECO:0000259" key="2">
    <source>
        <dbReference type="Pfam" id="PF03330"/>
    </source>
</evidence>
<protein>
    <recommendedName>
        <fullName evidence="2">RlpA-like protein double-psi beta-barrel domain-containing protein</fullName>
    </recommendedName>
</protein>
<dbReference type="InterPro" id="IPR036908">
    <property type="entry name" value="RlpA-like_sf"/>
</dbReference>
<dbReference type="CDD" id="cd22191">
    <property type="entry name" value="DPBB_RlpA_EXP_N-like"/>
    <property type="match status" value="1"/>
</dbReference>
<dbReference type="InParanoid" id="A0A067Q1X6"/>
<keyword evidence="1" id="KW-0732">Signal</keyword>
<dbReference type="Gene3D" id="2.40.40.10">
    <property type="entry name" value="RlpA-like domain"/>
    <property type="match status" value="1"/>
</dbReference>
<proteinExistence type="predicted"/>
<dbReference type="Proteomes" id="UP000027265">
    <property type="component" value="Unassembled WGS sequence"/>
</dbReference>
<reference evidence="4" key="1">
    <citation type="journal article" date="2014" name="Proc. Natl. Acad. Sci. U.S.A.">
        <title>Extensive sampling of basidiomycete genomes demonstrates inadequacy of the white-rot/brown-rot paradigm for wood decay fungi.</title>
        <authorList>
            <person name="Riley R."/>
            <person name="Salamov A.A."/>
            <person name="Brown D.W."/>
            <person name="Nagy L.G."/>
            <person name="Floudas D."/>
            <person name="Held B.W."/>
            <person name="Levasseur A."/>
            <person name="Lombard V."/>
            <person name="Morin E."/>
            <person name="Otillar R."/>
            <person name="Lindquist E.A."/>
            <person name="Sun H."/>
            <person name="LaButti K.M."/>
            <person name="Schmutz J."/>
            <person name="Jabbour D."/>
            <person name="Luo H."/>
            <person name="Baker S.E."/>
            <person name="Pisabarro A.G."/>
            <person name="Walton J.D."/>
            <person name="Blanchette R.A."/>
            <person name="Henrissat B."/>
            <person name="Martin F."/>
            <person name="Cullen D."/>
            <person name="Hibbett D.S."/>
            <person name="Grigoriev I.V."/>
        </authorList>
    </citation>
    <scope>NUCLEOTIDE SEQUENCE [LARGE SCALE GENOMIC DNA]</scope>
    <source>
        <strain evidence="4">MUCL 33604</strain>
    </source>
</reference>
<sequence length="114" mass="12035">MPPHTIDEHLLPIRATFFYQNGEAGACGNYNPDSAFIAAIGKAALVSPLCGKQVHITNQNNGKTVTVTIADACPTCNNGDSIDLSVGAFTQIATEEEGEVPSKRTIFTSLAAWP</sequence>
<evidence type="ECO:0000313" key="4">
    <source>
        <dbReference type="Proteomes" id="UP000027265"/>
    </source>
</evidence>
<dbReference type="PANTHER" id="PTHR31836">
    <property type="match status" value="1"/>
</dbReference>
<dbReference type="SUPFAM" id="SSF50685">
    <property type="entry name" value="Barwin-like endoglucanases"/>
    <property type="match status" value="1"/>
</dbReference>
<dbReference type="Pfam" id="PF03330">
    <property type="entry name" value="DPBB_1"/>
    <property type="match status" value="1"/>
</dbReference>
<name>A0A067Q1X6_9AGAM</name>
<dbReference type="STRING" id="933084.A0A067Q1X6"/>
<dbReference type="OrthoDB" id="623670at2759"/>